<evidence type="ECO:0000313" key="2">
    <source>
        <dbReference type="EMBL" id="WMV59193.1"/>
    </source>
</evidence>
<accession>A0AAF1A2Z6</accession>
<keyword evidence="3" id="KW-1185">Reference proteome</keyword>
<evidence type="ECO:0000256" key="1">
    <source>
        <dbReference type="SAM" id="MobiDB-lite"/>
    </source>
</evidence>
<dbReference type="EMBL" id="CP133623">
    <property type="protein sequence ID" value="WMV59193.1"/>
    <property type="molecule type" value="Genomic_DNA"/>
</dbReference>
<feature type="compositionally biased region" description="Low complexity" evidence="1">
    <location>
        <begin position="79"/>
        <end position="94"/>
    </location>
</feature>
<dbReference type="Proteomes" id="UP001234989">
    <property type="component" value="Chromosome 12"/>
</dbReference>
<organism evidence="2 3">
    <name type="scientific">Solanum verrucosum</name>
    <dbReference type="NCBI Taxonomy" id="315347"/>
    <lineage>
        <taxon>Eukaryota</taxon>
        <taxon>Viridiplantae</taxon>
        <taxon>Streptophyta</taxon>
        <taxon>Embryophyta</taxon>
        <taxon>Tracheophyta</taxon>
        <taxon>Spermatophyta</taxon>
        <taxon>Magnoliopsida</taxon>
        <taxon>eudicotyledons</taxon>
        <taxon>Gunneridae</taxon>
        <taxon>Pentapetalae</taxon>
        <taxon>asterids</taxon>
        <taxon>lamiids</taxon>
        <taxon>Solanales</taxon>
        <taxon>Solanaceae</taxon>
        <taxon>Solanoideae</taxon>
        <taxon>Solaneae</taxon>
        <taxon>Solanum</taxon>
    </lineage>
</organism>
<feature type="region of interest" description="Disordered" evidence="1">
    <location>
        <begin position="65"/>
        <end position="94"/>
    </location>
</feature>
<evidence type="ECO:0000313" key="3">
    <source>
        <dbReference type="Proteomes" id="UP001234989"/>
    </source>
</evidence>
<name>A0AAF1A2Z6_SOLVR</name>
<dbReference type="AlphaFoldDB" id="A0AAF1A2Z6"/>
<reference evidence="2" key="1">
    <citation type="submission" date="2023-08" db="EMBL/GenBank/DDBJ databases">
        <title>A de novo genome assembly of Solanum verrucosum Schlechtendal, a Mexican diploid species geographically isolated from the other diploid A-genome species in potato relatives.</title>
        <authorList>
            <person name="Hosaka K."/>
        </authorList>
    </citation>
    <scope>NUCLEOTIDE SEQUENCE</scope>
    <source>
        <tissue evidence="2">Young leaves</tissue>
    </source>
</reference>
<protein>
    <submittedName>
        <fullName evidence="2">Uncharacterized protein</fullName>
    </submittedName>
</protein>
<sequence>MKFFGEQLVEYEDPKPLAVDDNIVEDVIKSQAILKFHLNLIKRSRFFVVSTKGVRKKKFSLIMKLEQNMPRENQKSKDSSSISNNKQQQCPKEI</sequence>
<proteinExistence type="predicted"/>
<gene>
    <name evidence="2" type="ORF">MTR67_052578</name>
</gene>